<dbReference type="OMA" id="PIHKHEM"/>
<reference evidence="2" key="2">
    <citation type="submission" date="2019-01" db="EMBL/GenBank/DDBJ databases">
        <authorList>
            <person name="Graves T."/>
            <person name="Eichler E.E."/>
            <person name="Wilson R.K."/>
        </authorList>
    </citation>
    <scope>NUCLEOTIDE SEQUENCE [LARGE SCALE GENOMIC DNA]</scope>
    <source>
        <strain evidence="2">17573</strain>
    </source>
</reference>
<accession>A0A5F8A6P2</accession>
<dbReference type="AlphaFoldDB" id="A0A5F8A6P2"/>
<dbReference type="InParanoid" id="A0A5F8A6P2"/>
<sequence>MAILMILILPIHKHEMFFHLFVSSLISLSSGLQFSLKRSFTSLISYMPRYFILFVGIVNGSSLMFWLSDCLLVVYRNTCDFCTLILYPETFLKLLISLRRFGAETMGFSK</sequence>
<dbReference type="Proteomes" id="UP000006718">
    <property type="component" value="Chromosome 2"/>
</dbReference>
<feature type="transmembrane region" description="Helical" evidence="1">
    <location>
        <begin position="48"/>
        <end position="67"/>
    </location>
</feature>
<dbReference type="Bgee" id="ENSMMUG00000059245">
    <property type="expression patterns" value="Expressed in cerebellum and 1 other cell type or tissue"/>
</dbReference>
<evidence type="ECO:0000313" key="2">
    <source>
        <dbReference type="Ensembl" id="ENSMMUP00000072584.1"/>
    </source>
</evidence>
<reference evidence="3" key="1">
    <citation type="journal article" date="2007" name="Science">
        <title>Evolutionary and biomedical insights from the rhesus macaque genome.</title>
        <authorList>
            <person name="Gibbs R.A."/>
            <person name="Rogers J."/>
            <person name="Katze M.G."/>
            <person name="Bumgarner R."/>
            <person name="Weinstock G.M."/>
            <person name="Mardis E.R."/>
            <person name="Remington K.A."/>
            <person name="Strausberg R.L."/>
            <person name="Venter J.C."/>
            <person name="Wilson R.K."/>
            <person name="Batzer M.A."/>
            <person name="Bustamante C.D."/>
            <person name="Eichler E.E."/>
            <person name="Hahn M.W."/>
            <person name="Hardison R.C."/>
            <person name="Makova K.D."/>
            <person name="Miller W."/>
            <person name="Milosavljevic A."/>
            <person name="Palermo R.E."/>
            <person name="Siepel A."/>
            <person name="Sikela J.M."/>
            <person name="Attaway T."/>
            <person name="Bell S."/>
            <person name="Bernard K.E."/>
            <person name="Buhay C.J."/>
            <person name="Chandrabose M.N."/>
            <person name="Dao M."/>
            <person name="Davis C."/>
            <person name="Delehaunty K.D."/>
            <person name="Ding Y."/>
            <person name="Dinh H.H."/>
            <person name="Dugan-Rocha S."/>
            <person name="Fulton L.A."/>
            <person name="Gabisi R.A."/>
            <person name="Garner T.T."/>
            <person name="Godfrey J."/>
            <person name="Hawes A.C."/>
            <person name="Hernandez J."/>
            <person name="Hines S."/>
            <person name="Holder M."/>
            <person name="Hume J."/>
            <person name="Jhangiani S.N."/>
            <person name="Joshi V."/>
            <person name="Khan Z.M."/>
            <person name="Kirkness E.F."/>
            <person name="Cree A."/>
            <person name="Fowler R.G."/>
            <person name="Lee S."/>
            <person name="Lewis L.R."/>
            <person name="Li Z."/>
            <person name="Liu Y.-S."/>
            <person name="Moore S.M."/>
            <person name="Muzny D."/>
            <person name="Nazareth L.V."/>
            <person name="Ngo D.N."/>
            <person name="Okwuonu G.O."/>
            <person name="Pai G."/>
            <person name="Parker D."/>
            <person name="Paul H.A."/>
            <person name="Pfannkoch C."/>
            <person name="Pohl C.S."/>
            <person name="Rogers Y.-H.C."/>
            <person name="Ruiz S.J."/>
            <person name="Sabo A."/>
            <person name="Santibanez J."/>
            <person name="Schneider B.W."/>
            <person name="Smith S.M."/>
            <person name="Sodergren E."/>
            <person name="Svatek A.F."/>
            <person name="Utterback T.R."/>
            <person name="Vattathil S."/>
            <person name="Warren W."/>
            <person name="White C.S."/>
            <person name="Chinwalla A.T."/>
            <person name="Feng Y."/>
            <person name="Halpern A.L."/>
            <person name="Hillier L.W."/>
            <person name="Huang X."/>
            <person name="Minx P."/>
            <person name="Nelson J.O."/>
            <person name="Pepin K.H."/>
            <person name="Qin X."/>
            <person name="Sutton G.G."/>
            <person name="Venter E."/>
            <person name="Walenz B.P."/>
            <person name="Wallis J.W."/>
            <person name="Worley K.C."/>
            <person name="Yang S.-P."/>
            <person name="Jones S.M."/>
            <person name="Marra M.A."/>
            <person name="Rocchi M."/>
            <person name="Schein J.E."/>
            <person name="Baertsch R."/>
            <person name="Clarke L."/>
            <person name="Csuros M."/>
            <person name="Glasscock J."/>
            <person name="Harris R.A."/>
            <person name="Havlak P."/>
            <person name="Jackson A.R."/>
            <person name="Jiang H."/>
            <person name="Liu Y."/>
            <person name="Messina D.N."/>
            <person name="Shen Y."/>
            <person name="Song H.X.-Z."/>
            <person name="Wylie T."/>
            <person name="Zhang L."/>
            <person name="Birney E."/>
            <person name="Han K."/>
            <person name="Konkel M.K."/>
            <person name="Lee J."/>
            <person name="Smit A.F.A."/>
            <person name="Ullmer B."/>
            <person name="Wang H."/>
            <person name="Xing J."/>
            <person name="Burhans R."/>
            <person name="Cheng Z."/>
            <person name="Karro J.E."/>
            <person name="Ma J."/>
            <person name="Raney B."/>
            <person name="She X."/>
            <person name="Cox M.J."/>
            <person name="Demuth J.P."/>
            <person name="Dumas L.J."/>
            <person name="Han S.-G."/>
            <person name="Hopkins J."/>
            <person name="Karimpour-Fard A."/>
            <person name="Kim Y.H."/>
            <person name="Pollack J.R."/>
            <person name="Vinar T."/>
            <person name="Addo-Quaye C."/>
            <person name="Degenhardt J."/>
            <person name="Denby A."/>
            <person name="Hubisz M.J."/>
            <person name="Indap A."/>
            <person name="Kosiol C."/>
            <person name="Lahn B.T."/>
            <person name="Lawson H.A."/>
            <person name="Marklein A."/>
            <person name="Nielsen R."/>
            <person name="Vallender E.J."/>
            <person name="Clark A.G."/>
            <person name="Ferguson B."/>
            <person name="Hernandez R.D."/>
            <person name="Hirani K."/>
            <person name="Kehrer-Sawatzki H."/>
            <person name="Kolb J."/>
            <person name="Patil S."/>
            <person name="Pu L.-L."/>
            <person name="Ren Y."/>
            <person name="Smith D.G."/>
            <person name="Wheeler D.A."/>
            <person name="Schenck I."/>
            <person name="Ball E.V."/>
            <person name="Chen R."/>
            <person name="Cooper D.N."/>
            <person name="Giardine B."/>
            <person name="Hsu F."/>
            <person name="Kent W.J."/>
            <person name="Lesk A."/>
            <person name="Nelson D.L."/>
            <person name="O'brien W.E."/>
            <person name="Pruefer K."/>
            <person name="Stenson P.D."/>
            <person name="Wallace J.C."/>
            <person name="Ke H."/>
            <person name="Liu X.-M."/>
            <person name="Wang P."/>
            <person name="Xiang A.P."/>
            <person name="Yang F."/>
            <person name="Barber G.P."/>
            <person name="Haussler D."/>
            <person name="Karolchik D."/>
            <person name="Kern A.D."/>
            <person name="Kuhn R.M."/>
            <person name="Smith K.E."/>
            <person name="Zwieg A.S."/>
        </authorList>
    </citation>
    <scope>NUCLEOTIDE SEQUENCE [LARGE SCALE GENOMIC DNA]</scope>
    <source>
        <strain evidence="3">17573</strain>
    </source>
</reference>
<name>A0A5F8A6P2_MACMU</name>
<organism evidence="2 3">
    <name type="scientific">Macaca mulatta</name>
    <name type="common">Rhesus macaque</name>
    <dbReference type="NCBI Taxonomy" id="9544"/>
    <lineage>
        <taxon>Eukaryota</taxon>
        <taxon>Metazoa</taxon>
        <taxon>Chordata</taxon>
        <taxon>Craniata</taxon>
        <taxon>Vertebrata</taxon>
        <taxon>Euteleostomi</taxon>
        <taxon>Mammalia</taxon>
        <taxon>Eutheria</taxon>
        <taxon>Euarchontoglires</taxon>
        <taxon>Primates</taxon>
        <taxon>Haplorrhini</taxon>
        <taxon>Catarrhini</taxon>
        <taxon>Cercopithecidae</taxon>
        <taxon>Cercopithecinae</taxon>
        <taxon>Macaca</taxon>
    </lineage>
</organism>
<keyword evidence="3" id="KW-1185">Reference proteome</keyword>
<evidence type="ECO:0000313" key="3">
    <source>
        <dbReference type="Proteomes" id="UP000006718"/>
    </source>
</evidence>
<keyword evidence="1" id="KW-0472">Membrane</keyword>
<reference evidence="2" key="3">
    <citation type="submission" date="2025-08" db="UniProtKB">
        <authorList>
            <consortium name="Ensembl"/>
        </authorList>
    </citation>
    <scope>IDENTIFICATION</scope>
    <source>
        <strain evidence="2">17573</strain>
    </source>
</reference>
<feature type="transmembrane region" description="Helical" evidence="1">
    <location>
        <begin position="16"/>
        <end position="36"/>
    </location>
</feature>
<reference evidence="2" key="4">
    <citation type="submission" date="2025-09" db="UniProtKB">
        <authorList>
            <consortium name="Ensembl"/>
        </authorList>
    </citation>
    <scope>IDENTIFICATION</scope>
    <source>
        <strain evidence="2">17573</strain>
    </source>
</reference>
<keyword evidence="1" id="KW-0812">Transmembrane</keyword>
<evidence type="ECO:0000256" key="1">
    <source>
        <dbReference type="SAM" id="Phobius"/>
    </source>
</evidence>
<dbReference type="VEuPathDB" id="HostDB:ENSMMUG00000059245"/>
<keyword evidence="1" id="KW-1133">Transmembrane helix</keyword>
<dbReference type="GeneTree" id="ENSGT01050000245398"/>
<protein>
    <submittedName>
        <fullName evidence="2">Uncharacterized protein</fullName>
    </submittedName>
</protein>
<proteinExistence type="predicted"/>
<dbReference type="Ensembl" id="ENSMMUT00000105994.1">
    <property type="protein sequence ID" value="ENSMMUP00000072584.1"/>
    <property type="gene ID" value="ENSMMUG00000059245.1"/>
</dbReference>